<feature type="transmembrane region" description="Helical" evidence="1">
    <location>
        <begin position="21"/>
        <end position="39"/>
    </location>
</feature>
<evidence type="ECO:0000313" key="3">
    <source>
        <dbReference type="Proteomes" id="UP000266861"/>
    </source>
</evidence>
<organism evidence="2 3">
    <name type="scientific">Diversispora epigaea</name>
    <dbReference type="NCBI Taxonomy" id="1348612"/>
    <lineage>
        <taxon>Eukaryota</taxon>
        <taxon>Fungi</taxon>
        <taxon>Fungi incertae sedis</taxon>
        <taxon>Mucoromycota</taxon>
        <taxon>Glomeromycotina</taxon>
        <taxon>Glomeromycetes</taxon>
        <taxon>Diversisporales</taxon>
        <taxon>Diversisporaceae</taxon>
        <taxon>Diversispora</taxon>
    </lineage>
</organism>
<comment type="caution">
    <text evidence="2">The sequence shown here is derived from an EMBL/GenBank/DDBJ whole genome shotgun (WGS) entry which is preliminary data.</text>
</comment>
<dbReference type="AlphaFoldDB" id="A0A397HMK5"/>
<keyword evidence="1" id="KW-0812">Transmembrane</keyword>
<name>A0A397HMK5_9GLOM</name>
<evidence type="ECO:0000313" key="2">
    <source>
        <dbReference type="EMBL" id="RHZ64391.1"/>
    </source>
</evidence>
<dbReference type="EMBL" id="PQFF01000297">
    <property type="protein sequence ID" value="RHZ64391.1"/>
    <property type="molecule type" value="Genomic_DNA"/>
</dbReference>
<protein>
    <submittedName>
        <fullName evidence="2">Uncharacterized protein</fullName>
    </submittedName>
</protein>
<evidence type="ECO:0000256" key="1">
    <source>
        <dbReference type="SAM" id="Phobius"/>
    </source>
</evidence>
<accession>A0A397HMK5</accession>
<dbReference type="Proteomes" id="UP000266861">
    <property type="component" value="Unassembled WGS sequence"/>
</dbReference>
<keyword evidence="1" id="KW-0472">Membrane</keyword>
<keyword evidence="3" id="KW-1185">Reference proteome</keyword>
<proteinExistence type="predicted"/>
<sequence>MNLGDVKKFKKQKINNHPNQLISVSFAMISPIMHMHYALDQPLINQLDCYLR</sequence>
<reference evidence="2 3" key="1">
    <citation type="submission" date="2018-08" db="EMBL/GenBank/DDBJ databases">
        <title>Genome and evolution of the arbuscular mycorrhizal fungus Diversispora epigaea (formerly Glomus versiforme) and its bacterial endosymbionts.</title>
        <authorList>
            <person name="Sun X."/>
            <person name="Fei Z."/>
            <person name="Harrison M."/>
        </authorList>
    </citation>
    <scope>NUCLEOTIDE SEQUENCE [LARGE SCALE GENOMIC DNA]</scope>
    <source>
        <strain evidence="2 3">IT104</strain>
    </source>
</reference>
<keyword evidence="1" id="KW-1133">Transmembrane helix</keyword>
<gene>
    <name evidence="2" type="ORF">Glove_325g8</name>
</gene>